<evidence type="ECO:0000259" key="6">
    <source>
        <dbReference type="Pfam" id="PF08100"/>
    </source>
</evidence>
<sequence length="362" mass="39634">MEGRTMGEDILEELEAQGNVWNHTFSFVNSMSLKCAVELGIPDAIHGHGSPVTLSELSAMLSLPPRRTAALRRLMRMLVHSGCFAKDVVGDGEEGAYVLTPFSRLLLKEKRTSVSAYVLGMLDPLLIQTWHSLSAWFHGEERTPFRLAHGKGIFEAAAERPELASFLNAAMASDSQLVGEVMVRECSEAFKGVKSLVDVGGCTGTMAMIIAEAFPDIKCTVFDLPHIVAAAAAEAKTPAAVDFVGGDMFERVPPADVALLKWILHDWSDDDCVKILRRCKEAIPSKENGGKLIIVDAVVKAGDDGSNKTTETQLFFDMLMMVNSGGMQREEKEWSKIFFDAGFSNYKINPVMGLRSIIEVYP</sequence>
<dbReference type="KEGG" id="egu:105057906"/>
<dbReference type="GO" id="GO:0046983">
    <property type="term" value="F:protein dimerization activity"/>
    <property type="evidence" value="ECO:0007669"/>
    <property type="project" value="InterPro"/>
</dbReference>
<dbReference type="FunFam" id="1.10.10.10:FF:000213">
    <property type="entry name" value="Coniferyl alcohol 9-O-methyltransferase"/>
    <property type="match status" value="1"/>
</dbReference>
<feature type="active site" description="Proton acceptor" evidence="4">
    <location>
        <position position="265"/>
    </location>
</feature>
<feature type="domain" description="O-methyltransferase dimerisation" evidence="6">
    <location>
        <begin position="21"/>
        <end position="108"/>
    </location>
</feature>
<organism evidence="7 8">
    <name type="scientific">Elaeis guineensis var. tenera</name>
    <name type="common">Oil palm</name>
    <dbReference type="NCBI Taxonomy" id="51953"/>
    <lineage>
        <taxon>Eukaryota</taxon>
        <taxon>Viridiplantae</taxon>
        <taxon>Streptophyta</taxon>
        <taxon>Embryophyta</taxon>
        <taxon>Tracheophyta</taxon>
        <taxon>Spermatophyta</taxon>
        <taxon>Magnoliopsida</taxon>
        <taxon>Liliopsida</taxon>
        <taxon>Arecaceae</taxon>
        <taxon>Arecoideae</taxon>
        <taxon>Cocoseae</taxon>
        <taxon>Elaeidinae</taxon>
        <taxon>Elaeis</taxon>
    </lineage>
</organism>
<dbReference type="Gene3D" id="1.10.10.10">
    <property type="entry name" value="Winged helix-like DNA-binding domain superfamily/Winged helix DNA-binding domain"/>
    <property type="match status" value="1"/>
</dbReference>
<evidence type="ECO:0000313" key="7">
    <source>
        <dbReference type="Proteomes" id="UP000504607"/>
    </source>
</evidence>
<dbReference type="GeneID" id="105057906"/>
<dbReference type="FunCoup" id="A0A6I9S8I1">
    <property type="interactions" value="280"/>
</dbReference>
<dbReference type="InterPro" id="IPR036390">
    <property type="entry name" value="WH_DNA-bd_sf"/>
</dbReference>
<dbReference type="Gene3D" id="3.40.50.150">
    <property type="entry name" value="Vaccinia Virus protein VP39"/>
    <property type="match status" value="1"/>
</dbReference>
<evidence type="ECO:0000313" key="8">
    <source>
        <dbReference type="RefSeq" id="XP_010938927.1"/>
    </source>
</evidence>
<dbReference type="SUPFAM" id="SSF53335">
    <property type="entry name" value="S-adenosyl-L-methionine-dependent methyltransferases"/>
    <property type="match status" value="1"/>
</dbReference>
<evidence type="ECO:0000259" key="5">
    <source>
        <dbReference type="Pfam" id="PF00891"/>
    </source>
</evidence>
<dbReference type="SUPFAM" id="SSF46785">
    <property type="entry name" value="Winged helix' DNA-binding domain"/>
    <property type="match status" value="1"/>
</dbReference>
<dbReference type="InParanoid" id="A0A6I9S8I1"/>
<dbReference type="OrthoDB" id="757282at2759"/>
<dbReference type="GO" id="GO:0008757">
    <property type="term" value="F:S-adenosylmethionine-dependent methyltransferase activity"/>
    <property type="evidence" value="ECO:0007669"/>
    <property type="project" value="UniProtKB-ARBA"/>
</dbReference>
<dbReference type="RefSeq" id="XP_010938927.1">
    <property type="nucleotide sequence ID" value="XM_010940625.2"/>
</dbReference>
<reference evidence="8" key="1">
    <citation type="submission" date="2025-08" db="UniProtKB">
        <authorList>
            <consortium name="RefSeq"/>
        </authorList>
    </citation>
    <scope>IDENTIFICATION</scope>
</reference>
<feature type="domain" description="O-methyltransferase C-terminal" evidence="5">
    <location>
        <begin position="130"/>
        <end position="344"/>
    </location>
</feature>
<dbReference type="Pfam" id="PF00891">
    <property type="entry name" value="Methyltransf_2"/>
    <property type="match status" value="1"/>
</dbReference>
<dbReference type="AlphaFoldDB" id="A0A6I9S8I1"/>
<keyword evidence="3" id="KW-0949">S-adenosyl-L-methionine</keyword>
<dbReference type="InterPro" id="IPR001077">
    <property type="entry name" value="COMT_C"/>
</dbReference>
<protein>
    <submittedName>
        <fullName evidence="8">Trans-resveratrol di-O-methyltransferase</fullName>
    </submittedName>
</protein>
<dbReference type="PROSITE" id="PS51683">
    <property type="entry name" value="SAM_OMT_II"/>
    <property type="match status" value="1"/>
</dbReference>
<keyword evidence="1" id="KW-0489">Methyltransferase</keyword>
<keyword evidence="2" id="KW-0808">Transferase</keyword>
<dbReference type="InterPro" id="IPR012967">
    <property type="entry name" value="COMT_dimerisation"/>
</dbReference>
<dbReference type="GO" id="GO:0032259">
    <property type="term" value="P:methylation"/>
    <property type="evidence" value="ECO:0007669"/>
    <property type="project" value="UniProtKB-KW"/>
</dbReference>
<dbReference type="Proteomes" id="UP000504607">
    <property type="component" value="Chromosome 15"/>
</dbReference>
<dbReference type="InterPro" id="IPR036388">
    <property type="entry name" value="WH-like_DNA-bd_sf"/>
</dbReference>
<evidence type="ECO:0000256" key="2">
    <source>
        <dbReference type="ARBA" id="ARBA00022679"/>
    </source>
</evidence>
<evidence type="ECO:0000256" key="1">
    <source>
        <dbReference type="ARBA" id="ARBA00022603"/>
    </source>
</evidence>
<dbReference type="InterPro" id="IPR016461">
    <property type="entry name" value="COMT-like"/>
</dbReference>
<dbReference type="PANTHER" id="PTHR11746">
    <property type="entry name" value="O-METHYLTRANSFERASE"/>
    <property type="match status" value="1"/>
</dbReference>
<dbReference type="PIRSF" id="PIRSF005739">
    <property type="entry name" value="O-mtase"/>
    <property type="match status" value="1"/>
</dbReference>
<gene>
    <name evidence="8" type="primary">LOC105057906</name>
</gene>
<dbReference type="InterPro" id="IPR029063">
    <property type="entry name" value="SAM-dependent_MTases_sf"/>
</dbReference>
<evidence type="ECO:0000256" key="3">
    <source>
        <dbReference type="ARBA" id="ARBA00022691"/>
    </source>
</evidence>
<dbReference type="FunFam" id="3.40.50.150:FF:000057">
    <property type="entry name" value="O-methyltransferase ZRP4"/>
    <property type="match status" value="1"/>
</dbReference>
<proteinExistence type="predicted"/>
<keyword evidence="7" id="KW-1185">Reference proteome</keyword>
<accession>A0A6I9S8I1</accession>
<dbReference type="GO" id="GO:0008171">
    <property type="term" value="F:O-methyltransferase activity"/>
    <property type="evidence" value="ECO:0007669"/>
    <property type="project" value="InterPro"/>
</dbReference>
<name>A0A6I9S8I1_ELAGV</name>
<dbReference type="Pfam" id="PF08100">
    <property type="entry name" value="Dimerisation"/>
    <property type="match status" value="1"/>
</dbReference>
<evidence type="ECO:0000256" key="4">
    <source>
        <dbReference type="PIRSR" id="PIRSR005739-1"/>
    </source>
</evidence>